<evidence type="ECO:0000313" key="1">
    <source>
        <dbReference type="EMBL" id="SVB18188.1"/>
    </source>
</evidence>
<dbReference type="CDD" id="cd17074">
    <property type="entry name" value="Ubl_CysO_like"/>
    <property type="match status" value="1"/>
</dbReference>
<dbReference type="NCBIfam" id="TIGR01687">
    <property type="entry name" value="moaD_arch"/>
    <property type="match status" value="1"/>
</dbReference>
<dbReference type="NCBIfam" id="NF041918">
    <property type="entry name" value="SAMP1"/>
    <property type="match status" value="1"/>
</dbReference>
<dbReference type="InterPro" id="IPR010038">
    <property type="entry name" value="MoaD_arc-typ"/>
</dbReference>
<protein>
    <recommendedName>
        <fullName evidence="2">Molybdopterin synthase sulfur carrier subunit</fullName>
    </recommendedName>
</protein>
<organism evidence="1">
    <name type="scientific">marine metagenome</name>
    <dbReference type="NCBI Taxonomy" id="408172"/>
    <lineage>
        <taxon>unclassified sequences</taxon>
        <taxon>metagenomes</taxon>
        <taxon>ecological metagenomes</taxon>
    </lineage>
</organism>
<dbReference type="InterPro" id="IPR003749">
    <property type="entry name" value="ThiS/MoaD-like"/>
</dbReference>
<accession>A0A382BWL0</accession>
<evidence type="ECO:0008006" key="2">
    <source>
        <dbReference type="Google" id="ProtNLM"/>
    </source>
</evidence>
<dbReference type="EMBL" id="UINC01031711">
    <property type="protein sequence ID" value="SVB18188.1"/>
    <property type="molecule type" value="Genomic_DNA"/>
</dbReference>
<gene>
    <name evidence="1" type="ORF">METZ01_LOCUS171042</name>
</gene>
<dbReference type="InterPro" id="IPR054834">
    <property type="entry name" value="SAMP1_3"/>
</dbReference>
<dbReference type="AlphaFoldDB" id="A0A382BWL0"/>
<dbReference type="InterPro" id="IPR052045">
    <property type="entry name" value="Sulfur_Carrier/Prot_Modifier"/>
</dbReference>
<dbReference type="InterPro" id="IPR016155">
    <property type="entry name" value="Mopterin_synth/thiamin_S_b"/>
</dbReference>
<dbReference type="SUPFAM" id="SSF54285">
    <property type="entry name" value="MoaD/ThiS"/>
    <property type="match status" value="1"/>
</dbReference>
<reference evidence="1" key="1">
    <citation type="submission" date="2018-05" db="EMBL/GenBank/DDBJ databases">
        <authorList>
            <person name="Lanie J.A."/>
            <person name="Ng W.-L."/>
            <person name="Kazmierczak K.M."/>
            <person name="Andrzejewski T.M."/>
            <person name="Davidsen T.M."/>
            <person name="Wayne K.J."/>
            <person name="Tettelin H."/>
            <person name="Glass J.I."/>
            <person name="Rusch D."/>
            <person name="Podicherti R."/>
            <person name="Tsui H.-C.T."/>
            <person name="Winkler M.E."/>
        </authorList>
    </citation>
    <scope>NUCLEOTIDE SEQUENCE</scope>
</reference>
<name>A0A382BWL0_9ZZZZ</name>
<sequence length="91" mass="9924">MAATIRIPTPLRKLTNEQETVEVESATVGAAIDELEGKFPGIKERLVGEDGEVRRFVNVYVNEEDIRFLENQATPLKDGDDVSIIPAIAGG</sequence>
<dbReference type="PANTHER" id="PTHR38031:SF1">
    <property type="entry name" value="SULFUR CARRIER PROTEIN CYSO"/>
    <property type="match status" value="1"/>
</dbReference>
<dbReference type="Gene3D" id="3.10.20.30">
    <property type="match status" value="1"/>
</dbReference>
<dbReference type="Pfam" id="PF02597">
    <property type="entry name" value="ThiS"/>
    <property type="match status" value="1"/>
</dbReference>
<dbReference type="InterPro" id="IPR012675">
    <property type="entry name" value="Beta-grasp_dom_sf"/>
</dbReference>
<dbReference type="PANTHER" id="PTHR38031">
    <property type="entry name" value="SULFUR CARRIER PROTEIN SLR0821-RELATED"/>
    <property type="match status" value="1"/>
</dbReference>
<proteinExistence type="predicted"/>